<reference evidence="2" key="1">
    <citation type="submission" date="2018-06" db="EMBL/GenBank/DDBJ databases">
        <authorList>
            <person name="Zhirakovskaya E."/>
        </authorList>
    </citation>
    <scope>NUCLEOTIDE SEQUENCE</scope>
</reference>
<dbReference type="EMBL" id="UOGG01000187">
    <property type="protein sequence ID" value="VAX32154.1"/>
    <property type="molecule type" value="Genomic_DNA"/>
</dbReference>
<dbReference type="SMART" id="SM00746">
    <property type="entry name" value="TRASH"/>
    <property type="match status" value="1"/>
</dbReference>
<gene>
    <name evidence="2" type="ORF">MNBD_NITROSPINAE05-1428</name>
</gene>
<name>A0A3B1D7P1_9ZZZZ</name>
<dbReference type="AlphaFoldDB" id="A0A3B1D7P1"/>
<feature type="domain" description="TRASH" evidence="1">
    <location>
        <begin position="38"/>
        <end position="75"/>
    </location>
</feature>
<accession>A0A3B1D7P1</accession>
<proteinExistence type="predicted"/>
<evidence type="ECO:0000259" key="1">
    <source>
        <dbReference type="SMART" id="SM00746"/>
    </source>
</evidence>
<sequence>MSRLLLFGLVVAVFTWVVRAVFPSSNVKDSATKEMVKDPNCDTYVPQSEAIARTVRGTDYFFCSEKCADEYSHKNS</sequence>
<dbReference type="InterPro" id="IPR011017">
    <property type="entry name" value="TRASH_dom"/>
</dbReference>
<organism evidence="2">
    <name type="scientific">hydrothermal vent metagenome</name>
    <dbReference type="NCBI Taxonomy" id="652676"/>
    <lineage>
        <taxon>unclassified sequences</taxon>
        <taxon>metagenomes</taxon>
        <taxon>ecological metagenomes</taxon>
    </lineage>
</organism>
<evidence type="ECO:0000313" key="2">
    <source>
        <dbReference type="EMBL" id="VAX32154.1"/>
    </source>
</evidence>
<protein>
    <recommendedName>
        <fullName evidence="1">TRASH domain-containing protein</fullName>
    </recommendedName>
</protein>